<feature type="coiled-coil region" evidence="1">
    <location>
        <begin position="134"/>
        <end position="237"/>
    </location>
</feature>
<evidence type="ECO:0000313" key="2">
    <source>
        <dbReference type="EMBL" id="MPL73104.1"/>
    </source>
</evidence>
<gene>
    <name evidence="2" type="ORF">SDC9_18897</name>
</gene>
<comment type="caution">
    <text evidence="2">The sequence shown here is derived from an EMBL/GenBank/DDBJ whole genome shotgun (WGS) entry which is preliminary data.</text>
</comment>
<dbReference type="EMBL" id="VSSQ01000070">
    <property type="protein sequence ID" value="MPL73104.1"/>
    <property type="molecule type" value="Genomic_DNA"/>
</dbReference>
<sequence>MLALTCAPDSRDRGKFKRKPQVLDAKGWAGPCPEDRLGRAAAQAAIRRAASLPPSCCPGEQMTEIAEYERRISFALDRIGRGVEALLARPVAEPPAPEPESDVGTEAPAALPVAEPVAEALAAAAPAGADPAELARLHEALDSEREANAQLSERVRAIREKQETTLSAMEKRLATATKALETAQSEVNRLKRANLDLAEANQALIEAGNDPAPHLINRAMQAELEALRAARAGEAAELAEILGTLAPLFATSAEEAQPGGGEDA</sequence>
<proteinExistence type="predicted"/>
<protein>
    <submittedName>
        <fullName evidence="2">Uncharacterized protein</fullName>
    </submittedName>
</protein>
<evidence type="ECO:0000256" key="1">
    <source>
        <dbReference type="SAM" id="Coils"/>
    </source>
</evidence>
<keyword evidence="1" id="KW-0175">Coiled coil</keyword>
<name>A0A644U1I5_9ZZZZ</name>
<dbReference type="AlphaFoldDB" id="A0A644U1I5"/>
<accession>A0A644U1I5</accession>
<reference evidence="2" key="1">
    <citation type="submission" date="2019-08" db="EMBL/GenBank/DDBJ databases">
        <authorList>
            <person name="Kucharzyk K."/>
            <person name="Murdoch R.W."/>
            <person name="Higgins S."/>
            <person name="Loffler F."/>
        </authorList>
    </citation>
    <scope>NUCLEOTIDE SEQUENCE</scope>
</reference>
<organism evidence="2">
    <name type="scientific">bioreactor metagenome</name>
    <dbReference type="NCBI Taxonomy" id="1076179"/>
    <lineage>
        <taxon>unclassified sequences</taxon>
        <taxon>metagenomes</taxon>
        <taxon>ecological metagenomes</taxon>
    </lineage>
</organism>